<reference evidence="4" key="2">
    <citation type="submission" date="2015-01" db="EMBL/GenBank/DDBJ databases">
        <title>Evolutionary Origins and Diversification of the Mycorrhizal Mutualists.</title>
        <authorList>
            <consortium name="DOE Joint Genome Institute"/>
            <consortium name="Mycorrhizal Genomics Consortium"/>
            <person name="Kohler A."/>
            <person name="Kuo A."/>
            <person name="Nagy L.G."/>
            <person name="Floudas D."/>
            <person name="Copeland A."/>
            <person name="Barry K.W."/>
            <person name="Cichocki N."/>
            <person name="Veneault-Fourrey C."/>
            <person name="LaButti K."/>
            <person name="Lindquist E.A."/>
            <person name="Lipzen A."/>
            <person name="Lundell T."/>
            <person name="Morin E."/>
            <person name="Murat C."/>
            <person name="Riley R."/>
            <person name="Ohm R."/>
            <person name="Sun H."/>
            <person name="Tunlid A."/>
            <person name="Henrissat B."/>
            <person name="Grigoriev I.V."/>
            <person name="Hibbett D.S."/>
            <person name="Martin F."/>
        </authorList>
    </citation>
    <scope>NUCLEOTIDE SEQUENCE [LARGE SCALE GENOMIC DNA]</scope>
    <source>
        <strain evidence="4">LaAM-08-1</strain>
    </source>
</reference>
<organism evidence="3 4">
    <name type="scientific">Laccaria amethystina LaAM-08-1</name>
    <dbReference type="NCBI Taxonomy" id="1095629"/>
    <lineage>
        <taxon>Eukaryota</taxon>
        <taxon>Fungi</taxon>
        <taxon>Dikarya</taxon>
        <taxon>Basidiomycota</taxon>
        <taxon>Agaricomycotina</taxon>
        <taxon>Agaricomycetes</taxon>
        <taxon>Agaricomycetidae</taxon>
        <taxon>Agaricales</taxon>
        <taxon>Agaricineae</taxon>
        <taxon>Hydnangiaceae</taxon>
        <taxon>Laccaria</taxon>
    </lineage>
</organism>
<dbReference type="AlphaFoldDB" id="A0A0C9XVV3"/>
<dbReference type="InterPro" id="IPR026768">
    <property type="entry name" value="YPEH2ZP"/>
</dbReference>
<proteinExistence type="inferred from homology"/>
<evidence type="ECO:0000256" key="1">
    <source>
        <dbReference type="ARBA" id="ARBA00006888"/>
    </source>
</evidence>
<feature type="compositionally biased region" description="Low complexity" evidence="2">
    <location>
        <begin position="287"/>
        <end position="303"/>
    </location>
</feature>
<evidence type="ECO:0000313" key="4">
    <source>
        <dbReference type="Proteomes" id="UP000054477"/>
    </source>
</evidence>
<dbReference type="EMBL" id="KN838539">
    <property type="protein sequence ID" value="KIK09181.1"/>
    <property type="molecule type" value="Genomic_DNA"/>
</dbReference>
<dbReference type="STRING" id="1095629.A0A0C9XVV3"/>
<evidence type="ECO:0008006" key="5">
    <source>
        <dbReference type="Google" id="ProtNLM"/>
    </source>
</evidence>
<dbReference type="Proteomes" id="UP000054477">
    <property type="component" value="Unassembled WGS sequence"/>
</dbReference>
<protein>
    <recommendedName>
        <fullName evidence="5">Protein FAM72</fullName>
    </recommendedName>
</protein>
<reference evidence="3 4" key="1">
    <citation type="submission" date="2014-04" db="EMBL/GenBank/DDBJ databases">
        <authorList>
            <consortium name="DOE Joint Genome Institute"/>
            <person name="Kuo A."/>
            <person name="Kohler A."/>
            <person name="Nagy L.G."/>
            <person name="Floudas D."/>
            <person name="Copeland A."/>
            <person name="Barry K.W."/>
            <person name="Cichocki N."/>
            <person name="Veneault-Fourrey C."/>
            <person name="LaButti K."/>
            <person name="Lindquist E.A."/>
            <person name="Lipzen A."/>
            <person name="Lundell T."/>
            <person name="Morin E."/>
            <person name="Murat C."/>
            <person name="Sun H."/>
            <person name="Tunlid A."/>
            <person name="Henrissat B."/>
            <person name="Grigoriev I.V."/>
            <person name="Hibbett D.S."/>
            <person name="Martin F."/>
            <person name="Nordberg H.P."/>
            <person name="Cantor M.N."/>
            <person name="Hua S.X."/>
        </authorList>
    </citation>
    <scope>NUCLEOTIDE SEQUENCE [LARGE SCALE GENOMIC DNA]</scope>
    <source>
        <strain evidence="3 4">LaAM-08-1</strain>
    </source>
</reference>
<feature type="region of interest" description="Disordered" evidence="2">
    <location>
        <begin position="267"/>
        <end position="313"/>
    </location>
</feature>
<dbReference type="OrthoDB" id="2526683at2759"/>
<dbReference type="HOGENOM" id="CLU_041299_0_0_1"/>
<comment type="similarity">
    <text evidence="1">Belongs to the FAM72 family.</text>
</comment>
<dbReference type="PANTHER" id="PTHR31841">
    <property type="entry name" value="PROTEIN FAM72A-RELATED"/>
    <property type="match status" value="1"/>
</dbReference>
<gene>
    <name evidence="3" type="ORF">K443DRAFT_671671</name>
</gene>
<evidence type="ECO:0000313" key="3">
    <source>
        <dbReference type="EMBL" id="KIK09181.1"/>
    </source>
</evidence>
<sequence>MFSYLAHPWQNHQPHLFSQNPYPAPPPPPPPIPHKVWILDCKSCGTFLTNRGMKAVLLLRPNVSLYSSDALPVNCSALTNSSSAASKAPCLPNPSPVPARTCECLTQTLHCHGCGNAVGYIIVIPCSRCTSSITATNRATNGHRFVFHSSEISGTERHYIPDELGVIPFDPAPIAVPSSPMVSTSQPLVYPSPYIAPRETYFSRHFQTAHPNGHSSTPSVQSDHLPTPPLEFAHPVIASTHQESHPHSVGLDYLYRLPPQLYLRPRPPHIYQSPTGPNQLFYHPMMSRPTSPDSSSSSEGSPPLTNPSFPYTDQKEPSLLRTLKADDVLFWHHLARSGEIPAATEDARARGPPCEAAADARPVSRVTFNR</sequence>
<accession>A0A0C9XVV3</accession>
<dbReference type="PANTHER" id="PTHR31841:SF1">
    <property type="entry name" value="PROTEIN FAM72A-RELATED"/>
    <property type="match status" value="1"/>
</dbReference>
<name>A0A0C9XVV3_9AGAR</name>
<dbReference type="GO" id="GO:0005829">
    <property type="term" value="C:cytosol"/>
    <property type="evidence" value="ECO:0007669"/>
    <property type="project" value="UniProtKB-ARBA"/>
</dbReference>
<keyword evidence="4" id="KW-1185">Reference proteome</keyword>
<feature type="region of interest" description="Disordered" evidence="2">
    <location>
        <begin position="342"/>
        <end position="370"/>
    </location>
</feature>
<dbReference type="Pfam" id="PF14976">
    <property type="entry name" value="YPEH2ZP"/>
    <property type="match status" value="1"/>
</dbReference>
<evidence type="ECO:0000256" key="2">
    <source>
        <dbReference type="SAM" id="MobiDB-lite"/>
    </source>
</evidence>